<dbReference type="PROSITE" id="PS50893">
    <property type="entry name" value="ABC_TRANSPORTER_2"/>
    <property type="match status" value="1"/>
</dbReference>
<dbReference type="Gene3D" id="3.40.50.300">
    <property type="entry name" value="P-loop containing nucleotide triphosphate hydrolases"/>
    <property type="match status" value="1"/>
</dbReference>
<comment type="similarity">
    <text evidence="2">Belongs to the ABC transporter superfamily.</text>
</comment>
<evidence type="ECO:0000256" key="6">
    <source>
        <dbReference type="ARBA" id="ARBA00022840"/>
    </source>
</evidence>
<dbReference type="EMBL" id="QOUI01000017">
    <property type="protein sequence ID" value="RCK67922.1"/>
    <property type="molecule type" value="Genomic_DNA"/>
</dbReference>
<evidence type="ECO:0000313" key="10">
    <source>
        <dbReference type="Proteomes" id="UP000252770"/>
    </source>
</evidence>
<keyword evidence="5" id="KW-0547">Nucleotide-binding</keyword>
<evidence type="ECO:0000256" key="4">
    <source>
        <dbReference type="ARBA" id="ARBA00022475"/>
    </source>
</evidence>
<dbReference type="InterPro" id="IPR003439">
    <property type="entry name" value="ABC_transporter-like_ATP-bd"/>
</dbReference>
<evidence type="ECO:0000256" key="5">
    <source>
        <dbReference type="ARBA" id="ARBA00022741"/>
    </source>
</evidence>
<comment type="caution">
    <text evidence="9">The sequence shown here is derived from an EMBL/GenBank/DDBJ whole genome shotgun (WGS) entry which is preliminary data.</text>
</comment>
<evidence type="ECO:0000259" key="8">
    <source>
        <dbReference type="PROSITE" id="PS50893"/>
    </source>
</evidence>
<dbReference type="PROSITE" id="PS00211">
    <property type="entry name" value="ABC_TRANSPORTER_1"/>
    <property type="match status" value="1"/>
</dbReference>
<dbReference type="InterPro" id="IPR003593">
    <property type="entry name" value="AAA+_ATPase"/>
</dbReference>
<keyword evidence="4" id="KW-1003">Cell membrane</keyword>
<dbReference type="SMART" id="SM00382">
    <property type="entry name" value="AAA"/>
    <property type="match status" value="1"/>
</dbReference>
<dbReference type="Proteomes" id="UP000252770">
    <property type="component" value="Unassembled WGS sequence"/>
</dbReference>
<dbReference type="GO" id="GO:0015833">
    <property type="term" value="P:peptide transport"/>
    <property type="evidence" value="ECO:0007669"/>
    <property type="project" value="InterPro"/>
</dbReference>
<keyword evidence="7" id="KW-0472">Membrane</keyword>
<feature type="domain" description="ABC transporter" evidence="8">
    <location>
        <begin position="23"/>
        <end position="277"/>
    </location>
</feature>
<reference evidence="9 10" key="1">
    <citation type="submission" date="2018-07" db="EMBL/GenBank/DDBJ databases">
        <title>Desertimonas flava gen. nov. sp. nov.</title>
        <authorList>
            <person name="Liu S."/>
        </authorList>
    </citation>
    <scope>NUCLEOTIDE SEQUENCE [LARGE SCALE GENOMIC DNA]</scope>
    <source>
        <strain evidence="9 10">16Sb5-5</strain>
    </source>
</reference>
<evidence type="ECO:0000256" key="7">
    <source>
        <dbReference type="ARBA" id="ARBA00023136"/>
    </source>
</evidence>
<keyword evidence="6 9" id="KW-0067">ATP-binding</keyword>
<evidence type="ECO:0000256" key="3">
    <source>
        <dbReference type="ARBA" id="ARBA00022448"/>
    </source>
</evidence>
<organism evidence="9 10">
    <name type="scientific">Desertihabitans brevis</name>
    <dbReference type="NCBI Taxonomy" id="2268447"/>
    <lineage>
        <taxon>Bacteria</taxon>
        <taxon>Bacillati</taxon>
        <taxon>Actinomycetota</taxon>
        <taxon>Actinomycetes</taxon>
        <taxon>Propionibacteriales</taxon>
        <taxon>Propionibacteriaceae</taxon>
        <taxon>Desertihabitans</taxon>
    </lineage>
</organism>
<dbReference type="GO" id="GO:0016887">
    <property type="term" value="F:ATP hydrolysis activity"/>
    <property type="evidence" value="ECO:0007669"/>
    <property type="project" value="InterPro"/>
</dbReference>
<dbReference type="InterPro" id="IPR027417">
    <property type="entry name" value="P-loop_NTPase"/>
</dbReference>
<dbReference type="RefSeq" id="WP_114128249.1">
    <property type="nucleotide sequence ID" value="NZ_QOUI01000017.1"/>
</dbReference>
<dbReference type="GO" id="GO:0005524">
    <property type="term" value="F:ATP binding"/>
    <property type="evidence" value="ECO:0007669"/>
    <property type="project" value="UniProtKB-KW"/>
</dbReference>
<proteinExistence type="inferred from homology"/>
<keyword evidence="10" id="KW-1185">Reference proteome</keyword>
<dbReference type="Pfam" id="PF08352">
    <property type="entry name" value="oligo_HPY"/>
    <property type="match status" value="1"/>
</dbReference>
<comment type="subcellular location">
    <subcellularLocation>
        <location evidence="1">Cell membrane</location>
        <topology evidence="1">Peripheral membrane protein</topology>
    </subcellularLocation>
</comment>
<dbReference type="GO" id="GO:0005886">
    <property type="term" value="C:plasma membrane"/>
    <property type="evidence" value="ECO:0007669"/>
    <property type="project" value="UniProtKB-SubCell"/>
</dbReference>
<gene>
    <name evidence="9" type="ORF">DT076_18875</name>
</gene>
<evidence type="ECO:0000256" key="1">
    <source>
        <dbReference type="ARBA" id="ARBA00004202"/>
    </source>
</evidence>
<dbReference type="InterPro" id="IPR017871">
    <property type="entry name" value="ABC_transporter-like_CS"/>
</dbReference>
<dbReference type="InterPro" id="IPR050388">
    <property type="entry name" value="ABC_Ni/Peptide_Import"/>
</dbReference>
<evidence type="ECO:0000256" key="2">
    <source>
        <dbReference type="ARBA" id="ARBA00005417"/>
    </source>
</evidence>
<dbReference type="AlphaFoldDB" id="A0A367YSC9"/>
<dbReference type="InterPro" id="IPR013563">
    <property type="entry name" value="Oligopep_ABC_C"/>
</dbReference>
<name>A0A367YSC9_9ACTN</name>
<keyword evidence="3" id="KW-0813">Transport</keyword>
<dbReference type="CDD" id="cd03257">
    <property type="entry name" value="ABC_NikE_OppD_transporters"/>
    <property type="match status" value="1"/>
</dbReference>
<accession>A0A367YSC9</accession>
<dbReference type="NCBIfam" id="TIGR01727">
    <property type="entry name" value="oligo_HPY"/>
    <property type="match status" value="1"/>
</dbReference>
<dbReference type="PANTHER" id="PTHR43297">
    <property type="entry name" value="OLIGOPEPTIDE TRANSPORT ATP-BINDING PROTEIN APPD"/>
    <property type="match status" value="1"/>
</dbReference>
<protein>
    <submittedName>
        <fullName evidence="9">ABC transporter ATP-binding protein</fullName>
    </submittedName>
</protein>
<dbReference type="SUPFAM" id="SSF52540">
    <property type="entry name" value="P-loop containing nucleoside triphosphate hydrolases"/>
    <property type="match status" value="1"/>
</dbReference>
<dbReference type="Pfam" id="PF00005">
    <property type="entry name" value="ABC_tran"/>
    <property type="match status" value="1"/>
</dbReference>
<dbReference type="PANTHER" id="PTHR43297:SF2">
    <property type="entry name" value="DIPEPTIDE TRANSPORT ATP-BINDING PROTEIN DPPD"/>
    <property type="match status" value="1"/>
</dbReference>
<sequence>MSPTTAPAAAGTATTEAPVLLDVRGLRVDYGQPGDPLLAVRDVDLQIRRGEVLGIAGESGSGKTTLITALLRLQRPPARTTAGTALLHPRPGQDGPPVDLLTASRRELRALRWERLSVVFQSAMNALNPVHRLESQFIDTLAAHRRMSRADARAHASHLLELVGIPASRARSYPHELSGGMRQRATIALALACEPDLVVMDEPTTAVDVVMQRQILAQVQRLQAEFGFAIVFITHDFSLLLEIADRLAIMYGGRIVETGTPAELQGDPRHHYTAGLRDSFPPLRGPLVPLRGIPGSPPDLRTAGIACSFADRCAGAQEDCRSTVPPLFVEGSRAHACLHPVGTPAPSSPGGRP</sequence>
<evidence type="ECO:0000313" key="9">
    <source>
        <dbReference type="EMBL" id="RCK67922.1"/>
    </source>
</evidence>